<protein>
    <submittedName>
        <fullName evidence="2">Uncharacterized protein</fullName>
    </submittedName>
</protein>
<dbReference type="PANTHER" id="PTHR33443:SF38">
    <property type="entry name" value="EXPRESSED PROTEIN"/>
    <property type="match status" value="1"/>
</dbReference>
<organism evidence="2 3">
    <name type="scientific">Oryza meyeriana var. granulata</name>
    <dbReference type="NCBI Taxonomy" id="110450"/>
    <lineage>
        <taxon>Eukaryota</taxon>
        <taxon>Viridiplantae</taxon>
        <taxon>Streptophyta</taxon>
        <taxon>Embryophyta</taxon>
        <taxon>Tracheophyta</taxon>
        <taxon>Spermatophyta</taxon>
        <taxon>Magnoliopsida</taxon>
        <taxon>Liliopsida</taxon>
        <taxon>Poales</taxon>
        <taxon>Poaceae</taxon>
        <taxon>BOP clade</taxon>
        <taxon>Oryzoideae</taxon>
        <taxon>Oryzeae</taxon>
        <taxon>Oryzinae</taxon>
        <taxon>Oryza</taxon>
        <taxon>Oryza meyeriana</taxon>
    </lineage>
</organism>
<dbReference type="PANTHER" id="PTHR33443">
    <property type="entry name" value="ZGC:112980"/>
    <property type="match status" value="1"/>
</dbReference>
<keyword evidence="3" id="KW-1185">Reference proteome</keyword>
<gene>
    <name evidence="2" type="ORF">E2562_025966</name>
</gene>
<accession>A0A6G1EZ37</accession>
<dbReference type="InterPro" id="IPR053234">
    <property type="entry name" value="RPM1_Interactor"/>
</dbReference>
<reference evidence="2 3" key="1">
    <citation type="submission" date="2019-11" db="EMBL/GenBank/DDBJ databases">
        <title>Whole genome sequence of Oryza granulata.</title>
        <authorList>
            <person name="Li W."/>
        </authorList>
    </citation>
    <scope>NUCLEOTIDE SEQUENCE [LARGE SCALE GENOMIC DNA]</scope>
    <source>
        <strain evidence="3">cv. Menghai</strain>
        <tissue evidence="2">Leaf</tissue>
    </source>
</reference>
<sequence>MGSAFDVVDISSDEESFAVTKKVPVDSLGWIADLLGEEDERAMSDDFDDLEVMSELSAPPVVQQKKSKPDFSEEDDGDCVVLDGDPDDVVAVAEEKGSEGNGSSDELQILAEKGPVFA</sequence>
<evidence type="ECO:0000313" key="2">
    <source>
        <dbReference type="EMBL" id="KAF0929832.1"/>
    </source>
</evidence>
<comment type="caution">
    <text evidence="2">The sequence shown here is derived from an EMBL/GenBank/DDBJ whole genome shotgun (WGS) entry which is preliminary data.</text>
</comment>
<proteinExistence type="predicted"/>
<dbReference type="AlphaFoldDB" id="A0A6G1EZ37"/>
<feature type="region of interest" description="Disordered" evidence="1">
    <location>
        <begin position="94"/>
        <end position="118"/>
    </location>
</feature>
<name>A0A6G1EZ37_9ORYZ</name>
<evidence type="ECO:0000313" key="3">
    <source>
        <dbReference type="Proteomes" id="UP000479710"/>
    </source>
</evidence>
<evidence type="ECO:0000256" key="1">
    <source>
        <dbReference type="SAM" id="MobiDB-lite"/>
    </source>
</evidence>
<dbReference type="Proteomes" id="UP000479710">
    <property type="component" value="Unassembled WGS sequence"/>
</dbReference>
<dbReference type="EMBL" id="SPHZ02000002">
    <property type="protein sequence ID" value="KAF0929832.1"/>
    <property type="molecule type" value="Genomic_DNA"/>
</dbReference>
<dbReference type="OrthoDB" id="266020at2759"/>